<comment type="caution">
    <text evidence="2">The sequence shown here is derived from an EMBL/GenBank/DDBJ whole genome shotgun (WGS) entry which is preliminary data.</text>
</comment>
<dbReference type="Proteomes" id="UP000183471">
    <property type="component" value="Unassembled WGS sequence"/>
</dbReference>
<evidence type="ECO:0000256" key="1">
    <source>
        <dbReference type="SAM" id="MobiDB-lite"/>
    </source>
</evidence>
<sequence length="114" mass="13053">MKNHQPAPEIMSGLFGGTRISRRTGGVKPNPSFCYPPRHASMMLLSACRDMQSGVFLMGYATLHPSCEESIGIGPRIPQYRRPNDRRYDRAREDRYFDGGEIRFKLKGLARYEK</sequence>
<evidence type="ECO:0000313" key="2">
    <source>
        <dbReference type="EMBL" id="SDQ77959.1"/>
    </source>
</evidence>
<name>A0ABY0TG48_9PROT</name>
<gene>
    <name evidence="2" type="ORF">SAMN05216402_2255</name>
</gene>
<feature type="region of interest" description="Disordered" evidence="1">
    <location>
        <begin position="1"/>
        <end position="31"/>
    </location>
</feature>
<proteinExistence type="predicted"/>
<reference evidence="2 3" key="1">
    <citation type="submission" date="2016-10" db="EMBL/GenBank/DDBJ databases">
        <authorList>
            <person name="Varghese N."/>
            <person name="Submissions S."/>
        </authorList>
    </citation>
    <scope>NUCLEOTIDE SEQUENCE [LARGE SCALE GENOMIC DNA]</scope>
    <source>
        <strain evidence="2 3">Nl1</strain>
    </source>
</reference>
<dbReference type="EMBL" id="FNKY01000001">
    <property type="protein sequence ID" value="SDQ77959.1"/>
    <property type="molecule type" value="Genomic_DNA"/>
</dbReference>
<accession>A0ABY0TG48</accession>
<keyword evidence="3" id="KW-1185">Reference proteome</keyword>
<protein>
    <submittedName>
        <fullName evidence="2">Uncharacterized protein</fullName>
    </submittedName>
</protein>
<organism evidence="2 3">
    <name type="scientific">Nitrosospira multiformis</name>
    <dbReference type="NCBI Taxonomy" id="1231"/>
    <lineage>
        <taxon>Bacteria</taxon>
        <taxon>Pseudomonadati</taxon>
        <taxon>Pseudomonadota</taxon>
        <taxon>Betaproteobacteria</taxon>
        <taxon>Nitrosomonadales</taxon>
        <taxon>Nitrosomonadaceae</taxon>
        <taxon>Nitrosospira</taxon>
    </lineage>
</organism>
<evidence type="ECO:0000313" key="3">
    <source>
        <dbReference type="Proteomes" id="UP000183471"/>
    </source>
</evidence>